<reference evidence="1 2" key="1">
    <citation type="submission" date="2018-08" db="EMBL/GenBank/DDBJ databases">
        <title>Genomic Encyclopedia of Archaeal and Bacterial Type Strains, Phase II (KMG-II): from individual species to whole genera.</title>
        <authorList>
            <person name="Goeker M."/>
        </authorList>
    </citation>
    <scope>NUCLEOTIDE SEQUENCE [LARGE SCALE GENOMIC DNA]</scope>
    <source>
        <strain evidence="1 2">DSM 45791</strain>
    </source>
</reference>
<name>A0A3E0HV52_9PSEU</name>
<dbReference type="RefSeq" id="WP_116174770.1">
    <property type="nucleotide sequence ID" value="NZ_CP144375.1"/>
</dbReference>
<keyword evidence="2" id="KW-1185">Reference proteome</keyword>
<dbReference type="OrthoDB" id="9810615at2"/>
<evidence type="ECO:0008006" key="3">
    <source>
        <dbReference type="Google" id="ProtNLM"/>
    </source>
</evidence>
<accession>A0A3E0HV52</accession>
<organism evidence="1 2">
    <name type="scientific">Kutzneria buriramensis</name>
    <dbReference type="NCBI Taxonomy" id="1045776"/>
    <lineage>
        <taxon>Bacteria</taxon>
        <taxon>Bacillati</taxon>
        <taxon>Actinomycetota</taxon>
        <taxon>Actinomycetes</taxon>
        <taxon>Pseudonocardiales</taxon>
        <taxon>Pseudonocardiaceae</taxon>
        <taxon>Kutzneria</taxon>
    </lineage>
</organism>
<dbReference type="InterPro" id="IPR029063">
    <property type="entry name" value="SAM-dependent_MTases_sf"/>
</dbReference>
<evidence type="ECO:0000313" key="2">
    <source>
        <dbReference type="Proteomes" id="UP000256269"/>
    </source>
</evidence>
<dbReference type="SUPFAM" id="SSF53335">
    <property type="entry name" value="S-adenosyl-L-methionine-dependent methyltransferases"/>
    <property type="match status" value="1"/>
</dbReference>
<proteinExistence type="predicted"/>
<protein>
    <recommendedName>
        <fullName evidence="3">Methyltransferase family protein</fullName>
    </recommendedName>
</protein>
<gene>
    <name evidence="1" type="ORF">BCF44_104547</name>
</gene>
<dbReference type="Proteomes" id="UP000256269">
    <property type="component" value="Unassembled WGS sequence"/>
</dbReference>
<evidence type="ECO:0000313" key="1">
    <source>
        <dbReference type="EMBL" id="REH50271.1"/>
    </source>
</evidence>
<dbReference type="Gene3D" id="3.40.50.150">
    <property type="entry name" value="Vaccinia Virus protein VP39"/>
    <property type="match status" value="1"/>
</dbReference>
<dbReference type="EMBL" id="QUNO01000004">
    <property type="protein sequence ID" value="REH50271.1"/>
    <property type="molecule type" value="Genomic_DNA"/>
</dbReference>
<comment type="caution">
    <text evidence="1">The sequence shown here is derived from an EMBL/GenBank/DDBJ whole genome shotgun (WGS) entry which is preliminary data.</text>
</comment>
<sequence>MCGPLYHLLTVEDRLAAWREARRVLKPGGHVAAATISRFSSFHDGLYRDLFRYQEFRDIVTSTVVDGHHRPPEDRPFNWFTHTYFHRPEESVQEAADAGFLAPQVFAIEGSARALSDDEVEARLADPERRERLLWALRLAETEPSVLGVSSHLLTVARKGQPA</sequence>
<dbReference type="AlphaFoldDB" id="A0A3E0HV52"/>